<reference evidence="1 2" key="1">
    <citation type="submission" date="2014-04" db="EMBL/GenBank/DDBJ databases">
        <title>A new species of microsporidia sheds light on the evolution of extreme parasitism.</title>
        <authorList>
            <person name="Haag K.L."/>
            <person name="James T.Y."/>
            <person name="Larsson R."/>
            <person name="Schaer T.M."/>
            <person name="Refardt D."/>
            <person name="Pombert J.-F."/>
            <person name="Ebert D."/>
        </authorList>
    </citation>
    <scope>NUCLEOTIDE SEQUENCE [LARGE SCALE GENOMIC DNA]</scope>
    <source>
        <strain evidence="1 2">UGP3</strain>
        <tissue evidence="1">Spores</tissue>
    </source>
</reference>
<accession>A0A098VYC7</accession>
<dbReference type="GeneID" id="25258336"/>
<keyword evidence="2" id="KW-1185">Reference proteome</keyword>
<dbReference type="VEuPathDB" id="MicrosporidiaDB:DI09_136p60"/>
<name>A0A098VYC7_9MICR</name>
<proteinExistence type="predicted"/>
<dbReference type="HOGENOM" id="CLU_687134_0_0_1"/>
<comment type="caution">
    <text evidence="1">The sequence shown here is derived from an EMBL/GenBank/DDBJ whole genome shotgun (WGS) entry which is preliminary data.</text>
</comment>
<gene>
    <name evidence="1" type="ORF">DI09_136p60</name>
</gene>
<sequence length="401" mass="45472">MADFNEILASHDGQDEFLHVLFSSNFASGFSSALEIHKCMYTLESEALLDLLVKLLHKRKVLAKTKRPYLRIIFCLLHRLASTVSFAFKFDANLLQASLLALLEIQTEDCLFFEILTQCITLIEKLCKHGCLLFGDIDCFLIEFCYKVLQRSPPIQRIFQVRSLLKVLLCENSVLKRDFLFGADVLARIKQSFEASSENLLLSMSKPFLFIADDDDEDDDGPVANVVLDLHLLILNMKTSQAFCEQIIRECYAAKNISPIPNVLLEALSHVDDSLLMSYLELFIGQINTIQGDLLSDLIVYLSFFEFINFDVTLVVDWISSGQVGLISLMLTFTKRFLLGLHSDVPSGHIDHLKSVLDLHSRISTCVYTITSANPEAIAFNIRPLLHKFDALKLWFKNKSC</sequence>
<dbReference type="EMBL" id="JMKJ01000040">
    <property type="protein sequence ID" value="KGG52781.1"/>
    <property type="molecule type" value="Genomic_DNA"/>
</dbReference>
<dbReference type="AlphaFoldDB" id="A0A098VYC7"/>
<evidence type="ECO:0000313" key="1">
    <source>
        <dbReference type="EMBL" id="KGG52781.1"/>
    </source>
</evidence>
<dbReference type="RefSeq" id="XP_013239217.1">
    <property type="nucleotide sequence ID" value="XM_013383763.1"/>
</dbReference>
<protein>
    <submittedName>
        <fullName evidence="1">Uncharacterized protein</fullName>
    </submittedName>
</protein>
<dbReference type="Proteomes" id="UP000029725">
    <property type="component" value="Unassembled WGS sequence"/>
</dbReference>
<organism evidence="1 2">
    <name type="scientific">Mitosporidium daphniae</name>
    <dbReference type="NCBI Taxonomy" id="1485682"/>
    <lineage>
        <taxon>Eukaryota</taxon>
        <taxon>Fungi</taxon>
        <taxon>Fungi incertae sedis</taxon>
        <taxon>Microsporidia</taxon>
        <taxon>Mitosporidium</taxon>
    </lineage>
</organism>
<evidence type="ECO:0000313" key="2">
    <source>
        <dbReference type="Proteomes" id="UP000029725"/>
    </source>
</evidence>